<reference evidence="1" key="1">
    <citation type="journal article" date="2012" name="PLoS ONE">
        <title>Gene sets for utilization of primary and secondary nutrition supplies in the distal gut of endangered iberian lynx.</title>
        <authorList>
            <person name="Alcaide M."/>
            <person name="Messina E."/>
            <person name="Richter M."/>
            <person name="Bargiela R."/>
            <person name="Peplies J."/>
            <person name="Huws S.A."/>
            <person name="Newbold C.J."/>
            <person name="Golyshin P.N."/>
            <person name="Simon M.A."/>
            <person name="Lopez G."/>
            <person name="Yakimov M.M."/>
            <person name="Ferrer M."/>
        </authorList>
    </citation>
    <scope>NUCLEOTIDE SEQUENCE</scope>
</reference>
<gene>
    <name evidence="1" type="ORF">EVA_18399</name>
</gene>
<evidence type="ECO:0000313" key="1">
    <source>
        <dbReference type="EMBL" id="EJW93494.1"/>
    </source>
</evidence>
<dbReference type="AlphaFoldDB" id="J9G1P3"/>
<organism evidence="1">
    <name type="scientific">gut metagenome</name>
    <dbReference type="NCBI Taxonomy" id="749906"/>
    <lineage>
        <taxon>unclassified sequences</taxon>
        <taxon>metagenomes</taxon>
        <taxon>organismal metagenomes</taxon>
    </lineage>
</organism>
<comment type="caution">
    <text evidence="1">The sequence shown here is derived from an EMBL/GenBank/DDBJ whole genome shotgun (WGS) entry which is preliminary data.</text>
</comment>
<proteinExistence type="predicted"/>
<dbReference type="EMBL" id="AMCI01006939">
    <property type="protein sequence ID" value="EJW93494.1"/>
    <property type="molecule type" value="Genomic_DNA"/>
</dbReference>
<protein>
    <submittedName>
        <fullName evidence="1">Uncharacterized protein</fullName>
    </submittedName>
</protein>
<sequence>MSDNDSPTPSILQRGCCSAKVLRETHYLQSQIKFW</sequence>
<accession>J9G1P3</accession>
<name>J9G1P3_9ZZZZ</name>